<dbReference type="EMBL" id="HACG01049750">
    <property type="protein sequence ID" value="CEK96615.1"/>
    <property type="molecule type" value="Transcribed_RNA"/>
</dbReference>
<gene>
    <name evidence="1" type="primary">ORF212732</name>
</gene>
<reference evidence="1" key="1">
    <citation type="submission" date="2014-12" db="EMBL/GenBank/DDBJ databases">
        <title>Insight into the proteome of Arion vulgaris.</title>
        <authorList>
            <person name="Aradska J."/>
            <person name="Bulat T."/>
            <person name="Smidak R."/>
            <person name="Sarate P."/>
            <person name="Gangsoo J."/>
            <person name="Sialana F."/>
            <person name="Bilban M."/>
            <person name="Lubec G."/>
        </authorList>
    </citation>
    <scope>NUCLEOTIDE SEQUENCE</scope>
    <source>
        <tissue evidence="1">Skin</tissue>
    </source>
</reference>
<protein>
    <submittedName>
        <fullName evidence="1">Uncharacterized protein</fullName>
    </submittedName>
</protein>
<evidence type="ECO:0000313" key="1">
    <source>
        <dbReference type="EMBL" id="CEK96615.1"/>
    </source>
</evidence>
<dbReference type="AlphaFoldDB" id="A0A0B7BWR7"/>
<feature type="non-terminal residue" evidence="1">
    <location>
        <position position="1"/>
    </location>
</feature>
<proteinExistence type="predicted"/>
<name>A0A0B7BWR7_9EUPU</name>
<organism evidence="1">
    <name type="scientific">Arion vulgaris</name>
    <dbReference type="NCBI Taxonomy" id="1028688"/>
    <lineage>
        <taxon>Eukaryota</taxon>
        <taxon>Metazoa</taxon>
        <taxon>Spiralia</taxon>
        <taxon>Lophotrochozoa</taxon>
        <taxon>Mollusca</taxon>
        <taxon>Gastropoda</taxon>
        <taxon>Heterobranchia</taxon>
        <taxon>Euthyneura</taxon>
        <taxon>Panpulmonata</taxon>
        <taxon>Eupulmonata</taxon>
        <taxon>Stylommatophora</taxon>
        <taxon>Helicina</taxon>
        <taxon>Arionoidea</taxon>
        <taxon>Arionidae</taxon>
        <taxon>Arion</taxon>
    </lineage>
</organism>
<accession>A0A0B7BWR7</accession>
<sequence>PQAFHFTSFLWCAALRVSKNVSTIVILQIPLSMVECAAPLLQNTFNDVIFEKCPILLSKIKV</sequence>